<organism evidence="2 3">
    <name type="scientific">Deinococcus arenae</name>
    <dbReference type="NCBI Taxonomy" id="1452751"/>
    <lineage>
        <taxon>Bacteria</taxon>
        <taxon>Thermotogati</taxon>
        <taxon>Deinococcota</taxon>
        <taxon>Deinococci</taxon>
        <taxon>Deinococcales</taxon>
        <taxon>Deinococcaceae</taxon>
        <taxon>Deinococcus</taxon>
    </lineage>
</organism>
<dbReference type="Proteomes" id="UP000600547">
    <property type="component" value="Unassembled WGS sequence"/>
</dbReference>
<dbReference type="InterPro" id="IPR011335">
    <property type="entry name" value="Restrct_endonuc-II-like"/>
</dbReference>
<dbReference type="EMBL" id="BMQG01000004">
    <property type="protein sequence ID" value="GGM39130.1"/>
    <property type="molecule type" value="Genomic_DNA"/>
</dbReference>
<reference evidence="3" key="1">
    <citation type="journal article" date="2019" name="Int. J. Syst. Evol. Microbiol.">
        <title>The Global Catalogue of Microorganisms (GCM) 10K type strain sequencing project: providing services to taxonomists for standard genome sequencing and annotation.</title>
        <authorList>
            <consortium name="The Broad Institute Genomics Platform"/>
            <consortium name="The Broad Institute Genome Sequencing Center for Infectious Disease"/>
            <person name="Wu L."/>
            <person name="Ma J."/>
        </authorList>
    </citation>
    <scope>NUCLEOTIDE SEQUENCE [LARGE SCALE GENOMIC DNA]</scope>
    <source>
        <strain evidence="3">JCM 31047</strain>
    </source>
</reference>
<dbReference type="GO" id="GO:0003677">
    <property type="term" value="F:DNA binding"/>
    <property type="evidence" value="ECO:0007669"/>
    <property type="project" value="InterPro"/>
</dbReference>
<gene>
    <name evidence="2" type="ORF">GCM10008956_14510</name>
</gene>
<proteinExistence type="predicted"/>
<dbReference type="Pfam" id="PF04471">
    <property type="entry name" value="Mrr_cat"/>
    <property type="match status" value="1"/>
</dbReference>
<feature type="domain" description="Restriction endonuclease type IV Mrr" evidence="1">
    <location>
        <begin position="30"/>
        <end position="119"/>
    </location>
</feature>
<evidence type="ECO:0000313" key="3">
    <source>
        <dbReference type="Proteomes" id="UP000600547"/>
    </source>
</evidence>
<dbReference type="GO" id="GO:0004519">
    <property type="term" value="F:endonuclease activity"/>
    <property type="evidence" value="ECO:0007669"/>
    <property type="project" value="InterPro"/>
</dbReference>
<dbReference type="InterPro" id="IPR007560">
    <property type="entry name" value="Restrct_endonuc_IV_Mrr"/>
</dbReference>
<dbReference type="Gene3D" id="3.40.1350.10">
    <property type="match status" value="1"/>
</dbReference>
<dbReference type="SUPFAM" id="SSF52980">
    <property type="entry name" value="Restriction endonuclease-like"/>
    <property type="match status" value="1"/>
</dbReference>
<dbReference type="AlphaFoldDB" id="A0A8H9L7D5"/>
<dbReference type="GO" id="GO:0009307">
    <property type="term" value="P:DNA restriction-modification system"/>
    <property type="evidence" value="ECO:0007669"/>
    <property type="project" value="InterPro"/>
</dbReference>
<accession>A0A8H9L7D5</accession>
<sequence>MINTGKEYEDFIEYYYSELARLSRNEISFYRNTSIRGKTGQHNIDVVYDFNFIGHKHRVLVECKDYSRDIDYPTMRSFVAACIDIPDASYVMYSPKDFGKNPKEYAEKNGITCVAMGEVEGLMQLIAKRIEAIVMADVKAIGEPFWGISEIDNNEPMAFDLGGGAGIIICHKKSDAEIMANRLSKKENQLFAYGIRQENLAFLIRLAKSKKLNFYRIDYIKWNPKNKIIRLSVNVEKPDLIEADFLHLGHI</sequence>
<protein>
    <recommendedName>
        <fullName evidence="1">Restriction endonuclease type IV Mrr domain-containing protein</fullName>
    </recommendedName>
</protein>
<keyword evidence="3" id="KW-1185">Reference proteome</keyword>
<name>A0A8H9L7D5_9DEIO</name>
<dbReference type="RefSeq" id="WP_110831355.1">
    <property type="nucleotide sequence ID" value="NZ_BMQG01000004.1"/>
</dbReference>
<evidence type="ECO:0000259" key="1">
    <source>
        <dbReference type="Pfam" id="PF04471"/>
    </source>
</evidence>
<evidence type="ECO:0000313" key="2">
    <source>
        <dbReference type="EMBL" id="GGM39130.1"/>
    </source>
</evidence>
<dbReference type="InterPro" id="IPR011856">
    <property type="entry name" value="tRNA_endonuc-like_dom_sf"/>
</dbReference>
<comment type="caution">
    <text evidence="2">The sequence shown here is derived from an EMBL/GenBank/DDBJ whole genome shotgun (WGS) entry which is preliminary data.</text>
</comment>